<dbReference type="PIRSF" id="PIRSF000112">
    <property type="entry name" value="Glycerol_dehydrogenase"/>
    <property type="match status" value="1"/>
</dbReference>
<evidence type="ECO:0000313" key="10">
    <source>
        <dbReference type="EMBL" id="MCU6725158.1"/>
    </source>
</evidence>
<reference evidence="10 11" key="1">
    <citation type="journal article" date="2021" name="ISME Commun">
        <title>Automated analysis of genomic sequences facilitates high-throughput and comprehensive description of bacteria.</title>
        <authorList>
            <person name="Hitch T.C.A."/>
        </authorList>
    </citation>
    <scope>NUCLEOTIDE SEQUENCE [LARGE SCALE GENOMIC DNA]</scope>
    <source>
        <strain evidence="10 11">Sanger_29</strain>
    </source>
</reference>
<proteinExistence type="inferred from homology"/>
<keyword evidence="2" id="KW-0479">Metal-binding</keyword>
<dbReference type="InterPro" id="IPR001670">
    <property type="entry name" value="ADH_Fe/GldA"/>
</dbReference>
<evidence type="ECO:0000313" key="11">
    <source>
        <dbReference type="Proteomes" id="UP001652338"/>
    </source>
</evidence>
<evidence type="ECO:0000256" key="3">
    <source>
        <dbReference type="ARBA" id="ARBA00023002"/>
    </source>
</evidence>
<evidence type="ECO:0000256" key="2">
    <source>
        <dbReference type="ARBA" id="ARBA00022723"/>
    </source>
</evidence>
<dbReference type="PANTHER" id="PTHR43616">
    <property type="entry name" value="GLYCEROL DEHYDROGENASE"/>
    <property type="match status" value="1"/>
</dbReference>
<evidence type="ECO:0000256" key="4">
    <source>
        <dbReference type="ARBA" id="ARBA00023027"/>
    </source>
</evidence>
<evidence type="ECO:0000256" key="8">
    <source>
        <dbReference type="ARBA" id="ARBA00049006"/>
    </source>
</evidence>
<evidence type="ECO:0000256" key="6">
    <source>
        <dbReference type="ARBA" id="ARBA00039147"/>
    </source>
</evidence>
<gene>
    <name evidence="10" type="ORF">OCV47_07320</name>
</gene>
<evidence type="ECO:0000256" key="1">
    <source>
        <dbReference type="ARBA" id="ARBA00007358"/>
    </source>
</evidence>
<comment type="catalytic activity">
    <reaction evidence="8">
        <text>glycerol + NAD(+) = dihydroxyacetone + NADH + H(+)</text>
        <dbReference type="Rhea" id="RHEA:13769"/>
        <dbReference type="ChEBI" id="CHEBI:15378"/>
        <dbReference type="ChEBI" id="CHEBI:16016"/>
        <dbReference type="ChEBI" id="CHEBI:17754"/>
        <dbReference type="ChEBI" id="CHEBI:57540"/>
        <dbReference type="ChEBI" id="CHEBI:57945"/>
        <dbReference type="EC" id="1.1.1.6"/>
    </reaction>
</comment>
<dbReference type="Gene3D" id="3.40.50.1970">
    <property type="match status" value="1"/>
</dbReference>
<dbReference type="PROSITE" id="PS00913">
    <property type="entry name" value="ADH_IRON_1"/>
    <property type="match status" value="1"/>
</dbReference>
<evidence type="ECO:0000256" key="7">
    <source>
        <dbReference type="ARBA" id="ARBA00040132"/>
    </source>
</evidence>
<dbReference type="InterPro" id="IPR018211">
    <property type="entry name" value="ADH_Fe_CS"/>
</dbReference>
<keyword evidence="11" id="KW-1185">Reference proteome</keyword>
<sequence length="378" mass="41745">MQESGKFTRGWCSPERYIQGPGEFNNIKNYTDLFGTKIIFFIDDFLYDKYERKLNEIYKSEKYNLRILKFKGEVTRQKIQKHVECEAAFLPDMVIGIGGGKTIDVAKAVGVGLGKPFIIIPTIAATDAPSSSLSVIYREDGGHEGEIFYNHSPSLLIVDSKIIADAPVRFLVSGMGDALATLIEAEATQKANVPNLVYHKMGGYRQTLAGRAIARACYKSLMKNGVMAKEACEKHVVTEALENIIETNILLSGLGFENNATAGAHSINDGITSLTEGNRTMHGEKVVFGCIVQLVAENAPEEQLEEVIDFCLRVGLPVCLEDLYVENTEENICKIAEASMHSCWENMPFDVNKESICAAITVADTYGRNKKSEYGKKN</sequence>
<keyword evidence="4" id="KW-0520">NAD</keyword>
<name>A0ABT2SKX7_9FIRM</name>
<dbReference type="Pfam" id="PF00465">
    <property type="entry name" value="Fe-ADH"/>
    <property type="match status" value="1"/>
</dbReference>
<dbReference type="PANTHER" id="PTHR43616:SF5">
    <property type="entry name" value="GLYCEROL DEHYDROGENASE 1"/>
    <property type="match status" value="1"/>
</dbReference>
<evidence type="ECO:0000256" key="5">
    <source>
        <dbReference type="ARBA" id="ARBA00037918"/>
    </source>
</evidence>
<dbReference type="CDD" id="cd08170">
    <property type="entry name" value="GlyDH"/>
    <property type="match status" value="1"/>
</dbReference>
<evidence type="ECO:0000259" key="9">
    <source>
        <dbReference type="Pfam" id="PF00465"/>
    </source>
</evidence>
<keyword evidence="3" id="KW-0560">Oxidoreductase</keyword>
<comment type="pathway">
    <text evidence="5">Polyol metabolism; glycerol fermentation; glycerone phosphate from glycerol (oxidative route): step 1/2.</text>
</comment>
<dbReference type="NCBIfam" id="NF006941">
    <property type="entry name" value="PRK09423.1"/>
    <property type="match status" value="1"/>
</dbReference>
<dbReference type="Gene3D" id="1.20.1090.10">
    <property type="entry name" value="Dehydroquinate synthase-like - alpha domain"/>
    <property type="match status" value="1"/>
</dbReference>
<comment type="similarity">
    <text evidence="1">Belongs to the iron-containing alcohol dehydrogenase family.</text>
</comment>
<feature type="domain" description="Alcohol dehydrogenase iron-type/glycerol dehydrogenase GldA" evidence="9">
    <location>
        <begin position="14"/>
        <end position="159"/>
    </location>
</feature>
<protein>
    <recommendedName>
        <fullName evidence="7">Glycerol dehydrogenase</fullName>
        <ecNumber evidence="6">1.1.1.6</ecNumber>
    </recommendedName>
</protein>
<dbReference type="SUPFAM" id="SSF56796">
    <property type="entry name" value="Dehydroquinate synthase-like"/>
    <property type="match status" value="1"/>
</dbReference>
<dbReference type="EC" id="1.1.1.6" evidence="6"/>
<comment type="caution">
    <text evidence="10">The sequence shown here is derived from an EMBL/GenBank/DDBJ whole genome shotgun (WGS) entry which is preliminary data.</text>
</comment>
<dbReference type="RefSeq" id="WP_262654530.1">
    <property type="nucleotide sequence ID" value="NZ_JAOQKE010000006.1"/>
</dbReference>
<accession>A0ABT2SKX7</accession>
<dbReference type="EMBL" id="JAOQKE010000006">
    <property type="protein sequence ID" value="MCU6725158.1"/>
    <property type="molecule type" value="Genomic_DNA"/>
</dbReference>
<dbReference type="Proteomes" id="UP001652338">
    <property type="component" value="Unassembled WGS sequence"/>
</dbReference>
<dbReference type="InterPro" id="IPR016205">
    <property type="entry name" value="Glycerol_DH"/>
</dbReference>
<organism evidence="10 11">
    <name type="scientific">Muricoprocola aceti</name>
    <dbReference type="NCBI Taxonomy" id="2981772"/>
    <lineage>
        <taxon>Bacteria</taxon>
        <taxon>Bacillati</taxon>
        <taxon>Bacillota</taxon>
        <taxon>Clostridia</taxon>
        <taxon>Lachnospirales</taxon>
        <taxon>Lachnospiraceae</taxon>
        <taxon>Muricoprocola</taxon>
    </lineage>
</organism>